<evidence type="ECO:0000259" key="4">
    <source>
        <dbReference type="PROSITE" id="PS01124"/>
    </source>
</evidence>
<dbReference type="Gene3D" id="2.60.120.10">
    <property type="entry name" value="Jelly Rolls"/>
    <property type="match status" value="1"/>
</dbReference>
<dbReference type="InterPro" id="IPR014710">
    <property type="entry name" value="RmlC-like_jellyroll"/>
</dbReference>
<evidence type="ECO:0000256" key="1">
    <source>
        <dbReference type="ARBA" id="ARBA00023015"/>
    </source>
</evidence>
<dbReference type="PROSITE" id="PS00041">
    <property type="entry name" value="HTH_ARAC_FAMILY_1"/>
    <property type="match status" value="1"/>
</dbReference>
<keyword evidence="1" id="KW-0805">Transcription regulation</keyword>
<keyword evidence="2" id="KW-0238">DNA-binding</keyword>
<dbReference type="Pfam" id="PF07883">
    <property type="entry name" value="Cupin_2"/>
    <property type="match status" value="1"/>
</dbReference>
<accession>A0ABT9CJW9</accession>
<protein>
    <submittedName>
        <fullName evidence="5">AraC family transcriptional regulator</fullName>
    </submittedName>
</protein>
<proteinExistence type="predicted"/>
<sequence>MRGSLFQNELLQRDYSPKFYAYYYKQWQSYDMPYHSHDSTEIMYMISGSCRIEMDCGSDKPDTAVLKKGDFILIDAAVRHRLVVDEGAPCRMLNVEFGFRPAEEAWGSISRLAAEEPEIGRFLNIPFRYSVMRDPEGLVYHVLKSLVLELDKYGRVGNPAAEDKRTEQGERRLLSILLFLQLLVAIARIGVDARGTGTEQREMYVQRCIDYLHQNYDRSIQVKDVAQFVNLHPGYLHRIFKRQTGTTLTAYLTNLRMEKAAMLLQQTDIPIHEISDYVGVGSRQYFQMLFKKHKGLTPHSYRAASSRNAWSYVHGSWGDRG</sequence>
<organism evidence="5 6">
    <name type="scientific">Paenibacillus lacisoli</name>
    <dbReference type="NCBI Taxonomy" id="3064525"/>
    <lineage>
        <taxon>Bacteria</taxon>
        <taxon>Bacillati</taxon>
        <taxon>Bacillota</taxon>
        <taxon>Bacilli</taxon>
        <taxon>Bacillales</taxon>
        <taxon>Paenibacillaceae</taxon>
        <taxon>Paenibacillus</taxon>
    </lineage>
</organism>
<dbReference type="InterPro" id="IPR011051">
    <property type="entry name" value="RmlC_Cupin_sf"/>
</dbReference>
<dbReference type="InterPro" id="IPR018062">
    <property type="entry name" value="HTH_AraC-typ_CS"/>
</dbReference>
<evidence type="ECO:0000256" key="3">
    <source>
        <dbReference type="ARBA" id="ARBA00023163"/>
    </source>
</evidence>
<dbReference type="CDD" id="cd02208">
    <property type="entry name" value="cupin_RmlC-like"/>
    <property type="match status" value="1"/>
</dbReference>
<comment type="caution">
    <text evidence="5">The sequence shown here is derived from an EMBL/GenBank/DDBJ whole genome shotgun (WGS) entry which is preliminary data.</text>
</comment>
<evidence type="ECO:0000256" key="2">
    <source>
        <dbReference type="ARBA" id="ARBA00023125"/>
    </source>
</evidence>
<dbReference type="Proteomes" id="UP001240171">
    <property type="component" value="Unassembled WGS sequence"/>
</dbReference>
<keyword evidence="3" id="KW-0804">Transcription</keyword>
<name>A0ABT9CJW9_9BACL</name>
<keyword evidence="6" id="KW-1185">Reference proteome</keyword>
<feature type="domain" description="HTH araC/xylS-type" evidence="4">
    <location>
        <begin position="206"/>
        <end position="304"/>
    </location>
</feature>
<dbReference type="SUPFAM" id="SSF46689">
    <property type="entry name" value="Homeodomain-like"/>
    <property type="match status" value="1"/>
</dbReference>
<dbReference type="RefSeq" id="WP_305026065.1">
    <property type="nucleotide sequence ID" value="NZ_JAUQTB010000024.1"/>
</dbReference>
<dbReference type="InterPro" id="IPR013096">
    <property type="entry name" value="Cupin_2"/>
</dbReference>
<dbReference type="SUPFAM" id="SSF51182">
    <property type="entry name" value="RmlC-like cupins"/>
    <property type="match status" value="1"/>
</dbReference>
<dbReference type="InterPro" id="IPR018060">
    <property type="entry name" value="HTH_AraC"/>
</dbReference>
<evidence type="ECO:0000313" key="5">
    <source>
        <dbReference type="EMBL" id="MDO7908843.1"/>
    </source>
</evidence>
<dbReference type="PANTHER" id="PTHR43280:SF2">
    <property type="entry name" value="HTH-TYPE TRANSCRIPTIONAL REGULATOR EXSA"/>
    <property type="match status" value="1"/>
</dbReference>
<dbReference type="EMBL" id="JAUQTB010000024">
    <property type="protein sequence ID" value="MDO7908843.1"/>
    <property type="molecule type" value="Genomic_DNA"/>
</dbReference>
<dbReference type="InterPro" id="IPR009057">
    <property type="entry name" value="Homeodomain-like_sf"/>
</dbReference>
<evidence type="ECO:0000313" key="6">
    <source>
        <dbReference type="Proteomes" id="UP001240171"/>
    </source>
</evidence>
<gene>
    <name evidence="5" type="ORF">Q5741_20880</name>
</gene>
<dbReference type="PROSITE" id="PS01124">
    <property type="entry name" value="HTH_ARAC_FAMILY_2"/>
    <property type="match status" value="1"/>
</dbReference>
<dbReference type="Gene3D" id="1.10.10.60">
    <property type="entry name" value="Homeodomain-like"/>
    <property type="match status" value="2"/>
</dbReference>
<dbReference type="Pfam" id="PF12833">
    <property type="entry name" value="HTH_18"/>
    <property type="match status" value="1"/>
</dbReference>
<dbReference type="SMART" id="SM00342">
    <property type="entry name" value="HTH_ARAC"/>
    <property type="match status" value="1"/>
</dbReference>
<dbReference type="PANTHER" id="PTHR43280">
    <property type="entry name" value="ARAC-FAMILY TRANSCRIPTIONAL REGULATOR"/>
    <property type="match status" value="1"/>
</dbReference>
<reference evidence="5 6" key="1">
    <citation type="submission" date="2023-07" db="EMBL/GenBank/DDBJ databases">
        <title>Paenibacillus sp. JX-17 nov. isolated from soil.</title>
        <authorList>
            <person name="Wan Y."/>
            <person name="Liu B."/>
        </authorList>
    </citation>
    <scope>NUCLEOTIDE SEQUENCE [LARGE SCALE GENOMIC DNA]</scope>
    <source>
        <strain evidence="5 6">JX-17</strain>
    </source>
</reference>